<comment type="caution">
    <text evidence="1">The sequence shown here is derived from an EMBL/GenBank/DDBJ whole genome shotgun (WGS) entry which is preliminary data.</text>
</comment>
<organism evidence="1 2">
    <name type="scientific">Dreissena polymorpha</name>
    <name type="common">Zebra mussel</name>
    <name type="synonym">Mytilus polymorpha</name>
    <dbReference type="NCBI Taxonomy" id="45954"/>
    <lineage>
        <taxon>Eukaryota</taxon>
        <taxon>Metazoa</taxon>
        <taxon>Spiralia</taxon>
        <taxon>Lophotrochozoa</taxon>
        <taxon>Mollusca</taxon>
        <taxon>Bivalvia</taxon>
        <taxon>Autobranchia</taxon>
        <taxon>Heteroconchia</taxon>
        <taxon>Euheterodonta</taxon>
        <taxon>Imparidentia</taxon>
        <taxon>Neoheterodontei</taxon>
        <taxon>Myida</taxon>
        <taxon>Dreissenoidea</taxon>
        <taxon>Dreissenidae</taxon>
        <taxon>Dreissena</taxon>
    </lineage>
</organism>
<reference evidence="1" key="2">
    <citation type="submission" date="2020-11" db="EMBL/GenBank/DDBJ databases">
        <authorList>
            <person name="McCartney M.A."/>
            <person name="Auch B."/>
            <person name="Kono T."/>
            <person name="Mallez S."/>
            <person name="Becker A."/>
            <person name="Gohl D.M."/>
            <person name="Silverstein K.A.T."/>
            <person name="Koren S."/>
            <person name="Bechman K.B."/>
            <person name="Herman A."/>
            <person name="Abrahante J.E."/>
            <person name="Garbe J."/>
        </authorList>
    </citation>
    <scope>NUCLEOTIDE SEQUENCE</scope>
    <source>
        <strain evidence="1">Duluth1</strain>
        <tissue evidence="1">Whole animal</tissue>
    </source>
</reference>
<gene>
    <name evidence="1" type="ORF">DPMN_105252</name>
</gene>
<dbReference type="EMBL" id="JAIWYP010000004">
    <property type="protein sequence ID" value="KAH3831978.1"/>
    <property type="molecule type" value="Genomic_DNA"/>
</dbReference>
<reference evidence="1" key="1">
    <citation type="journal article" date="2019" name="bioRxiv">
        <title>The Genome of the Zebra Mussel, Dreissena polymorpha: A Resource for Invasive Species Research.</title>
        <authorList>
            <person name="McCartney M.A."/>
            <person name="Auch B."/>
            <person name="Kono T."/>
            <person name="Mallez S."/>
            <person name="Zhang Y."/>
            <person name="Obille A."/>
            <person name="Becker A."/>
            <person name="Abrahante J.E."/>
            <person name="Garbe J."/>
            <person name="Badalamenti J.P."/>
            <person name="Herman A."/>
            <person name="Mangelson H."/>
            <person name="Liachko I."/>
            <person name="Sullivan S."/>
            <person name="Sone E.D."/>
            <person name="Koren S."/>
            <person name="Silverstein K.A.T."/>
            <person name="Beckman K.B."/>
            <person name="Gohl D.M."/>
        </authorList>
    </citation>
    <scope>NUCLEOTIDE SEQUENCE</scope>
    <source>
        <strain evidence="1">Duluth1</strain>
        <tissue evidence="1">Whole animal</tissue>
    </source>
</reference>
<protein>
    <submittedName>
        <fullName evidence="1">Uncharacterized protein</fullName>
    </submittedName>
</protein>
<name>A0A9D4K383_DREPO</name>
<keyword evidence="2" id="KW-1185">Reference proteome</keyword>
<dbReference type="AlphaFoldDB" id="A0A9D4K383"/>
<evidence type="ECO:0000313" key="1">
    <source>
        <dbReference type="EMBL" id="KAH3831978.1"/>
    </source>
</evidence>
<proteinExistence type="predicted"/>
<evidence type="ECO:0000313" key="2">
    <source>
        <dbReference type="Proteomes" id="UP000828390"/>
    </source>
</evidence>
<sequence length="63" mass="7050">MPQKHVGSHTQLLTVKNYSPDTGRKSILAFGGHADFKRWTLESPAIRTRTSLLHQTCSSPETE</sequence>
<accession>A0A9D4K383</accession>
<dbReference type="Proteomes" id="UP000828390">
    <property type="component" value="Unassembled WGS sequence"/>
</dbReference>